<name>A0A0F9S5B3_9ZZZZ</name>
<reference evidence="1" key="1">
    <citation type="journal article" date="2015" name="Nature">
        <title>Complex archaea that bridge the gap between prokaryotes and eukaryotes.</title>
        <authorList>
            <person name="Spang A."/>
            <person name="Saw J.H."/>
            <person name="Jorgensen S.L."/>
            <person name="Zaremba-Niedzwiedzka K."/>
            <person name="Martijn J."/>
            <person name="Lind A.E."/>
            <person name="van Eijk R."/>
            <person name="Schleper C."/>
            <person name="Guy L."/>
            <person name="Ettema T.J."/>
        </authorList>
    </citation>
    <scope>NUCLEOTIDE SEQUENCE</scope>
</reference>
<sequence length="302" mass="31591">MTIPNDFWQPTWLGGTVSIAMGENVGFHWFVNSVTGDSTFPGKSWLKPLATIDQAVDKAAAGDVIYVAPVHVENLAADSAIDIDVAGVSVVGVRRGRLMPTLTNTHADGDCKLAAAGVSVRNLRFLGGVDIGTGIITVSGADCAILDCEYRDSVGQATDVILTVDGSDRLLIDGFHCFGAAGAGGNSAIAVDGSDDIEIRSFYLHGNFAVGAIDFRTTLSARVNVHSGKIWTRNAADIAIVDTITSSTGFIGPDIQIMLTDDAANITTAVTGATFQLMDPVYVCNAVDEKGLLINWTASTHA</sequence>
<dbReference type="AlphaFoldDB" id="A0A0F9S5B3"/>
<evidence type="ECO:0000313" key="1">
    <source>
        <dbReference type="EMBL" id="KKN24528.1"/>
    </source>
</evidence>
<dbReference type="InterPro" id="IPR011050">
    <property type="entry name" value="Pectin_lyase_fold/virulence"/>
</dbReference>
<dbReference type="EMBL" id="LAZR01002876">
    <property type="protein sequence ID" value="KKN24528.1"/>
    <property type="molecule type" value="Genomic_DNA"/>
</dbReference>
<proteinExistence type="predicted"/>
<dbReference type="InterPro" id="IPR012334">
    <property type="entry name" value="Pectin_lyas_fold"/>
</dbReference>
<dbReference type="SUPFAM" id="SSF51126">
    <property type="entry name" value="Pectin lyase-like"/>
    <property type="match status" value="1"/>
</dbReference>
<gene>
    <name evidence="1" type="ORF">LCGC14_0893900</name>
</gene>
<evidence type="ECO:0008006" key="2">
    <source>
        <dbReference type="Google" id="ProtNLM"/>
    </source>
</evidence>
<protein>
    <recommendedName>
        <fullName evidence="2">Right handed beta helix domain-containing protein</fullName>
    </recommendedName>
</protein>
<organism evidence="1">
    <name type="scientific">marine sediment metagenome</name>
    <dbReference type="NCBI Taxonomy" id="412755"/>
    <lineage>
        <taxon>unclassified sequences</taxon>
        <taxon>metagenomes</taxon>
        <taxon>ecological metagenomes</taxon>
    </lineage>
</organism>
<dbReference type="Gene3D" id="2.160.20.10">
    <property type="entry name" value="Single-stranded right-handed beta-helix, Pectin lyase-like"/>
    <property type="match status" value="1"/>
</dbReference>
<comment type="caution">
    <text evidence="1">The sequence shown here is derived from an EMBL/GenBank/DDBJ whole genome shotgun (WGS) entry which is preliminary data.</text>
</comment>
<accession>A0A0F9S5B3</accession>